<accession>A0A199UKS7</accession>
<feature type="active site" description="Charge relay system" evidence="8 9">
    <location>
        <position position="210"/>
    </location>
</feature>
<proteinExistence type="inferred from homology"/>
<comment type="caution">
    <text evidence="15">The sequence shown here is derived from an EMBL/GenBank/DDBJ whole genome shotgun (WGS) entry which is preliminary data.</text>
</comment>
<feature type="active site" description="Charge relay system" evidence="9">
    <location>
        <position position="892"/>
    </location>
</feature>
<dbReference type="PROSITE" id="PS51892">
    <property type="entry name" value="SUBTILASE"/>
    <property type="match status" value="3"/>
</dbReference>
<dbReference type="InterPro" id="IPR041469">
    <property type="entry name" value="Subtilisin-like_FN3"/>
</dbReference>
<feature type="chain" id="PRO_5008285294" evidence="10">
    <location>
        <begin position="22"/>
        <end position="2268"/>
    </location>
</feature>
<dbReference type="Gene3D" id="3.40.50.200">
    <property type="entry name" value="Peptidase S8/S53 domain"/>
    <property type="match status" value="3"/>
</dbReference>
<dbReference type="Pfam" id="PF05922">
    <property type="entry name" value="Inhibitor_I9"/>
    <property type="match status" value="3"/>
</dbReference>
<feature type="domain" description="PA" evidence="12">
    <location>
        <begin position="1108"/>
        <end position="1184"/>
    </location>
</feature>
<evidence type="ECO:0000259" key="11">
    <source>
        <dbReference type="Pfam" id="PF00082"/>
    </source>
</evidence>
<evidence type="ECO:0000256" key="4">
    <source>
        <dbReference type="ARBA" id="ARBA00022729"/>
    </source>
</evidence>
<evidence type="ECO:0000256" key="5">
    <source>
        <dbReference type="ARBA" id="ARBA00022801"/>
    </source>
</evidence>
<dbReference type="Pfam" id="PF17766">
    <property type="entry name" value="fn3_6"/>
    <property type="match status" value="3"/>
</dbReference>
<dbReference type="SUPFAM" id="SSF52743">
    <property type="entry name" value="Subtilisin-like"/>
    <property type="match status" value="3"/>
</dbReference>
<feature type="active site" description="Charge relay system" evidence="8 9">
    <location>
        <position position="533"/>
    </location>
</feature>
<evidence type="ECO:0000256" key="8">
    <source>
        <dbReference type="PIRSR" id="PIRSR615500-1"/>
    </source>
</evidence>
<evidence type="ECO:0000259" key="13">
    <source>
        <dbReference type="Pfam" id="PF05922"/>
    </source>
</evidence>
<dbReference type="PRINTS" id="PR00723">
    <property type="entry name" value="SUBTILISIN"/>
</dbReference>
<dbReference type="InterPro" id="IPR015500">
    <property type="entry name" value="Peptidase_S8_subtilisin-rel"/>
</dbReference>
<dbReference type="STRING" id="4615.A0A199UKS7"/>
<feature type="domain" description="Subtilisin-like protease fibronectin type-III" evidence="14">
    <location>
        <begin position="2136"/>
        <end position="2230"/>
    </location>
</feature>
<evidence type="ECO:0000256" key="9">
    <source>
        <dbReference type="PROSITE-ProRule" id="PRU01240"/>
    </source>
</evidence>
<dbReference type="FunFam" id="3.40.50.200:FF:000006">
    <property type="entry name" value="Subtilisin-like protease SBT1.5"/>
    <property type="match status" value="1"/>
</dbReference>
<feature type="domain" description="Inhibitor I9" evidence="13">
    <location>
        <begin position="41"/>
        <end position="119"/>
    </location>
</feature>
<feature type="domain" description="Peptidase S8/S53" evidence="11">
    <location>
        <begin position="1624"/>
        <end position="2060"/>
    </location>
</feature>
<evidence type="ECO:0000259" key="14">
    <source>
        <dbReference type="Pfam" id="PF17766"/>
    </source>
</evidence>
<dbReference type="Gene3D" id="3.50.30.30">
    <property type="match status" value="3"/>
</dbReference>
<dbReference type="EMBL" id="LSRQ01007021">
    <property type="protein sequence ID" value="OAY65339.1"/>
    <property type="molecule type" value="Genomic_DNA"/>
</dbReference>
<feature type="domain" description="Peptidase S8/S53" evidence="11">
    <location>
        <begin position="144"/>
        <end position="577"/>
    </location>
</feature>
<keyword evidence="7" id="KW-0325">Glycoprotein</keyword>
<dbReference type="CDD" id="cd04852">
    <property type="entry name" value="Peptidases_S8_3"/>
    <property type="match status" value="3"/>
</dbReference>
<dbReference type="GO" id="GO:0006508">
    <property type="term" value="P:proteolysis"/>
    <property type="evidence" value="ECO:0007669"/>
    <property type="project" value="UniProtKB-KW"/>
</dbReference>
<feature type="domain" description="Subtilisin-like protease fibronectin type-III" evidence="14">
    <location>
        <begin position="647"/>
        <end position="741"/>
    </location>
</feature>
<feature type="domain" description="Subtilisin-like protease fibronectin type-III" evidence="14">
    <location>
        <begin position="1388"/>
        <end position="1482"/>
    </location>
</feature>
<evidence type="ECO:0000259" key="12">
    <source>
        <dbReference type="Pfam" id="PF02225"/>
    </source>
</evidence>
<keyword evidence="3 9" id="KW-0645">Protease</keyword>
<dbReference type="Pfam" id="PF00082">
    <property type="entry name" value="Peptidase_S8"/>
    <property type="match status" value="3"/>
</dbReference>
<evidence type="ECO:0000256" key="6">
    <source>
        <dbReference type="ARBA" id="ARBA00022825"/>
    </source>
</evidence>
<dbReference type="GO" id="GO:0005576">
    <property type="term" value="C:extracellular region"/>
    <property type="evidence" value="ECO:0007669"/>
    <property type="project" value="UniProtKB-SubCell"/>
</dbReference>
<feature type="active site" description="Charge relay system" evidence="9">
    <location>
        <position position="2022"/>
    </location>
</feature>
<dbReference type="InterPro" id="IPR036852">
    <property type="entry name" value="Peptidase_S8/S53_dom_sf"/>
</dbReference>
<dbReference type="InterPro" id="IPR003137">
    <property type="entry name" value="PA_domain"/>
</dbReference>
<dbReference type="Proteomes" id="UP000092600">
    <property type="component" value="Unassembled WGS sequence"/>
</dbReference>
<keyword evidence="5 9" id="KW-0378">Hydrolase</keyword>
<feature type="active site" description="Charge relay system" evidence="9">
    <location>
        <position position="950"/>
    </location>
</feature>
<feature type="active site" description="Charge relay system" evidence="9">
    <location>
        <position position="1692"/>
    </location>
</feature>
<dbReference type="InterPro" id="IPR010259">
    <property type="entry name" value="S8pro/Inhibitor_I9"/>
</dbReference>
<dbReference type="InterPro" id="IPR045051">
    <property type="entry name" value="SBT"/>
</dbReference>
<dbReference type="PANTHER" id="PTHR10795">
    <property type="entry name" value="PROPROTEIN CONVERTASE SUBTILISIN/KEXIN"/>
    <property type="match status" value="1"/>
</dbReference>
<sequence length="2268" mass="242377">MENYSLKFPILLAILFSFSSATIVVMNNDVSITGDVAQRRTYIVHVRPPENLTMSRFEDLMNWYKSFLPAATTNSTDSRFIYAYSEAIIGFAANLTEDEVKYMEKNDNFLKAYPDRVLPLLTTHTPDFLGLQTDDGPWRNYGMGKGIIIGLLDTGITPDHPSFGDEGLLPPPSKWKGSCDPKFHCNNKLIGAKRFFEGRKVDMSTDTIGHGTHTASTAAGNFVKNATVLGNGNGTAAGTAPHAHLAIYQVCVSMGCFASDVLAGMDEAINDGVDVLSLSLGGISRPFHDDVIAVGAFRAVKRGIFVSCAAGNSGPANTSLSNEAPWILTVGASTMDRQIKAIVKLGNGRELLGESLFQPPDFPSTMLPLVDPTSARGGDCNFDNVVFGNVKGKFVACEKTMSRAYLDYIVKKGGGAGIVILNQEEEGDTTMAEAYSLPASRINFEGASNLRNYLNSTNKPVASISFNGTCLGTSPAPVIAFFSSRGPSGQSPGILKPDILGPGVNVLAAWPSDVGSSTENSTNRTFNIISGTSMSTPHLSGIAALIKAAHPDWSPAAIKSAIMTTADIADNDGNLIRDEARNSASFFAMGAGHVNASKAMNPGLVYDTDVDDYVAYLCGLDYEDKNVELITGKKVTCSTVKKITEAELNYPSLVVSQELGRLTVNRTVTNVEEGEYSTYTIDISMPEGISVDVSPRTLKFSAAKEKKSFTISMNWSTNKTGDAKGDIKWVSKKHVVRIPISHSIMLSLFLAILLLTLYRTKAITTSYNVSIEGGVPQRRVYIIRVRAPENLTITRSEDLTTWYKSFLPPATTNSTDSRFIYAYSEAIIGFAANLTEDEVRHMEKNDNFLKAYPDRVLSLLTTHTPDFLGLQAENGPWKNYGMGKGIIIGVLDTGIKSDHPSFGDDGLPPPPSKWKGSCDPNFHCNNKVIGAKRFFGGRKVDMPPTDAVGHGTHTASTAAGNFVKNASVLGSGNGTAAGMAPHAHLAIYHVCGGLGCYASDVLAGIDEAIIDGVDVLSISLGAGSRPFHNDVIAVGAFSAVKKGIFVSCAGGNSGPANTSLSNEAPWILTVGASTMDRQIKAIVKLGDGRELLGESLFQPPDFPPTMIPLVYPTSPGAGNCNYNSVVQSKVKGKIVACENFGSRYIMGDLVKQEGGAAIVILNQKEEGDTTFAEGHSLPASHVNFVGASNLKEYVNSTDKPVASISFNGTCLGTSPAPVVAFFSSRGPSSQSPGILKPDILGPGVNVLAAWPPPYVGSSTENSTKPKFNVISGTSMSTPHLSGIAALIKAAHPDWSPAAIKSAIMTTADIADNDGNLIMDETRSPASFFATGAGHVNASKAMNPGLVYDTVVDDYVAYLCGLGYNDKNVELITGEKVTCSEVKKITEAELNYPSIVVSQKLGKLTVNRTVTNVEEGQFSTYTINVSMPEGISVDVSPRMLKFSAAKEKKSFTISMNWSTDKSGNAKGDIKWVSTKHVVRIPISCGVMSSLFLSILLITLSCTKAITANHNVPIEGDVAQRRTYIIRVRPPENLTITRSEDLTNWYKSFLPLATTESADFQFIYTYSEAIIGFAANLTEDEVRYVEQNDNFLKAYPDRLLPLSTTHTPDFLGLQINNGLWRMSNMGKGVIIGMVDTGIVHNHPSFNDDGLPPPPSKWKGACDSTEIGCNNKVIGAIQLLGGRRTESSVGDTTGHGTHAAGTAAGNFVKNVSILGNANYTAAGMAPYAHLAIYQVCNYRLCTGVDILAGMDAAIKDGVDVLYLGFQSSSFPFDADEIAVGAFSATEKGVLVIDPSGNSGPTSSTLGTQAPWTLTVGASTMDRNFKSTVKLGNGQVLEGEALSQPAHFPSTMIPLVYPTSAGADDTDDDNCNSNNLWKAEVNGKMVACVRNRWSVKTSFKIAAAGGAAMLVLNTEEDGYTTLPKSHYLPASHVSYIDGSKIKSYINSTDKPTASISFDGMRLGTSPAPAVASFSSRGPSAHSQSPGYLKPDIIGPGVTVLAAWPGGFEWSTKNDTYTGFNAIYGTSIAAAHLSGIAALIKAAHPDWSPAAIKSAIMTASDITDNTGNRILDETLHPASFFAMGAGHVNPTKASEPGLVYDLVVEDYIAFLCGLGYEDDRVETITHRKVTCSKVKKITEAELNYPSVVADGKLGKLTVNRTVTNVEEGHSTYNIEIDMPKGVSVNVSPATLEFSAIKEKKSFTISLSWSPNETTHAEGNFMWVSKKRVVRSPIVIYQKSQSEELVTARQLLTNGFLFMALALSYTTLSQKGMK</sequence>
<evidence type="ECO:0000256" key="7">
    <source>
        <dbReference type="ARBA" id="ARBA00023180"/>
    </source>
</evidence>
<feature type="signal peptide" evidence="10">
    <location>
        <begin position="1"/>
        <end position="21"/>
    </location>
</feature>
<dbReference type="InterPro" id="IPR023827">
    <property type="entry name" value="Peptidase_S8_Asp-AS"/>
</dbReference>
<dbReference type="Pfam" id="PF02225">
    <property type="entry name" value="PA"/>
    <property type="match status" value="2"/>
</dbReference>
<dbReference type="InterPro" id="IPR000209">
    <property type="entry name" value="Peptidase_S8/S53_dom"/>
</dbReference>
<dbReference type="InterPro" id="IPR034197">
    <property type="entry name" value="Peptidases_S8_3"/>
</dbReference>
<gene>
    <name evidence="15" type="ORF">ACMD2_06057</name>
</gene>
<evidence type="ECO:0000313" key="16">
    <source>
        <dbReference type="Proteomes" id="UP000092600"/>
    </source>
</evidence>
<organism evidence="15 16">
    <name type="scientific">Ananas comosus</name>
    <name type="common">Pineapple</name>
    <name type="synonym">Ananas ananas</name>
    <dbReference type="NCBI Taxonomy" id="4615"/>
    <lineage>
        <taxon>Eukaryota</taxon>
        <taxon>Viridiplantae</taxon>
        <taxon>Streptophyta</taxon>
        <taxon>Embryophyta</taxon>
        <taxon>Tracheophyta</taxon>
        <taxon>Spermatophyta</taxon>
        <taxon>Magnoliopsida</taxon>
        <taxon>Liliopsida</taxon>
        <taxon>Poales</taxon>
        <taxon>Bromeliaceae</taxon>
        <taxon>Bromelioideae</taxon>
        <taxon>Ananas</taxon>
    </lineage>
</organism>
<evidence type="ECO:0000313" key="15">
    <source>
        <dbReference type="EMBL" id="OAY65339.1"/>
    </source>
</evidence>
<evidence type="ECO:0000256" key="2">
    <source>
        <dbReference type="ARBA" id="ARBA00011073"/>
    </source>
</evidence>
<name>A0A199UKS7_ANACO</name>
<dbReference type="PROSITE" id="PS00136">
    <property type="entry name" value="SUBTILASE_ASP"/>
    <property type="match status" value="3"/>
</dbReference>
<feature type="domain" description="Inhibitor I9" evidence="13">
    <location>
        <begin position="781"/>
        <end position="859"/>
    </location>
</feature>
<reference evidence="15 16" key="1">
    <citation type="journal article" date="2016" name="DNA Res.">
        <title>The draft genome of MD-2 pineapple using hybrid error correction of long reads.</title>
        <authorList>
            <person name="Redwan R.M."/>
            <person name="Saidin A."/>
            <person name="Kumar S.V."/>
        </authorList>
    </citation>
    <scope>NUCLEOTIDE SEQUENCE [LARGE SCALE GENOMIC DNA]</scope>
    <source>
        <strain evidence="16">cv. MD2</strain>
        <tissue evidence="15">Leaf</tissue>
    </source>
</reference>
<comment type="similarity">
    <text evidence="2 9">Belongs to the peptidase S8 family.</text>
</comment>
<dbReference type="GO" id="GO:0004252">
    <property type="term" value="F:serine-type endopeptidase activity"/>
    <property type="evidence" value="ECO:0007669"/>
    <property type="project" value="UniProtKB-UniRule"/>
</dbReference>
<feature type="active site" description="Charge relay system" evidence="9">
    <location>
        <position position="1633"/>
    </location>
</feature>
<feature type="domain" description="Peptidase S8/S53" evidence="11">
    <location>
        <begin position="883"/>
        <end position="1314"/>
    </location>
</feature>
<dbReference type="Gene3D" id="3.30.70.80">
    <property type="entry name" value="Peptidase S8 propeptide/proteinase inhibitor I9"/>
    <property type="match status" value="3"/>
</dbReference>
<dbReference type="Gene3D" id="2.60.40.2310">
    <property type="match status" value="3"/>
</dbReference>
<comment type="subcellular location">
    <subcellularLocation>
        <location evidence="1">Secreted</location>
    </subcellularLocation>
</comment>
<keyword evidence="4 10" id="KW-0732">Signal</keyword>
<evidence type="ECO:0000256" key="3">
    <source>
        <dbReference type="ARBA" id="ARBA00022670"/>
    </source>
</evidence>
<feature type="active site" description="Charge relay system" evidence="8 9">
    <location>
        <position position="153"/>
    </location>
</feature>
<keyword evidence="6 9" id="KW-0720">Serine protease</keyword>
<dbReference type="FunFam" id="3.50.30.30:FF:000005">
    <property type="entry name" value="subtilisin-like protease SBT1.5"/>
    <property type="match status" value="1"/>
</dbReference>
<dbReference type="CDD" id="cd02120">
    <property type="entry name" value="PA_subtilisin_like"/>
    <property type="match status" value="3"/>
</dbReference>
<protein>
    <submittedName>
        <fullName evidence="15">Subtilisin-like protease SBT1.2</fullName>
    </submittedName>
</protein>
<feature type="domain" description="Inhibitor I9" evidence="13">
    <location>
        <begin position="1521"/>
        <end position="1599"/>
    </location>
</feature>
<feature type="domain" description="PA" evidence="12">
    <location>
        <begin position="1850"/>
        <end position="1937"/>
    </location>
</feature>
<evidence type="ECO:0000256" key="10">
    <source>
        <dbReference type="SAM" id="SignalP"/>
    </source>
</evidence>
<dbReference type="InterPro" id="IPR037045">
    <property type="entry name" value="S8pro/Inhibitor_I9_sf"/>
</dbReference>
<evidence type="ECO:0000256" key="1">
    <source>
        <dbReference type="ARBA" id="ARBA00004613"/>
    </source>
</evidence>
<feature type="active site" description="Charge relay system" evidence="9">
    <location>
        <position position="1274"/>
    </location>
</feature>